<dbReference type="GeneID" id="63773022"/>
<gene>
    <name evidence="1" type="ORF">BCR38DRAFT_353748</name>
</gene>
<dbReference type="EMBL" id="MCFJ01000017">
    <property type="protein sequence ID" value="ORY58223.1"/>
    <property type="molecule type" value="Genomic_DNA"/>
</dbReference>
<sequence length="98" mass="11107">LPVPDLNGCGRFKGDEAVSRWLARLLSEFQRVGYTENNLPHSRIIQAIDMLSEGEAASYLDNNFQAQAVIERARVNISIQADRQALETALRDRFITQF</sequence>
<evidence type="ECO:0000313" key="2">
    <source>
        <dbReference type="Proteomes" id="UP000193689"/>
    </source>
</evidence>
<name>A0A1Y2DG03_9PEZI</name>
<dbReference type="InParanoid" id="A0A1Y2DG03"/>
<feature type="non-terminal residue" evidence="1">
    <location>
        <position position="1"/>
    </location>
</feature>
<protein>
    <submittedName>
        <fullName evidence="1">Uncharacterized protein</fullName>
    </submittedName>
</protein>
<reference evidence="1 2" key="1">
    <citation type="submission" date="2016-07" db="EMBL/GenBank/DDBJ databases">
        <title>Pervasive Adenine N6-methylation of Active Genes in Fungi.</title>
        <authorList>
            <consortium name="DOE Joint Genome Institute"/>
            <person name="Mondo S.J."/>
            <person name="Dannebaum R.O."/>
            <person name="Kuo R.C."/>
            <person name="Labutti K."/>
            <person name="Haridas S."/>
            <person name="Kuo A."/>
            <person name="Salamov A."/>
            <person name="Ahrendt S.R."/>
            <person name="Lipzen A."/>
            <person name="Sullivan W."/>
            <person name="Andreopoulos W.B."/>
            <person name="Clum A."/>
            <person name="Lindquist E."/>
            <person name="Daum C."/>
            <person name="Ramamoorthy G.K."/>
            <person name="Gryganskyi A."/>
            <person name="Culley D."/>
            <person name="Magnuson J.K."/>
            <person name="James T.Y."/>
            <person name="O'Malley M.A."/>
            <person name="Stajich J.E."/>
            <person name="Spatafora J.W."/>
            <person name="Visel A."/>
            <person name="Grigoriev I.V."/>
        </authorList>
    </citation>
    <scope>NUCLEOTIDE SEQUENCE [LARGE SCALE GENOMIC DNA]</scope>
    <source>
        <strain evidence="1 2">CBS 129021</strain>
    </source>
</reference>
<dbReference type="OrthoDB" id="4775714at2759"/>
<accession>A0A1Y2DG03</accession>
<proteinExistence type="predicted"/>
<dbReference type="AlphaFoldDB" id="A0A1Y2DG03"/>
<organism evidence="1 2">
    <name type="scientific">Pseudomassariella vexata</name>
    <dbReference type="NCBI Taxonomy" id="1141098"/>
    <lineage>
        <taxon>Eukaryota</taxon>
        <taxon>Fungi</taxon>
        <taxon>Dikarya</taxon>
        <taxon>Ascomycota</taxon>
        <taxon>Pezizomycotina</taxon>
        <taxon>Sordariomycetes</taxon>
        <taxon>Xylariomycetidae</taxon>
        <taxon>Amphisphaeriales</taxon>
        <taxon>Pseudomassariaceae</taxon>
        <taxon>Pseudomassariella</taxon>
    </lineage>
</organism>
<comment type="caution">
    <text evidence="1">The sequence shown here is derived from an EMBL/GenBank/DDBJ whole genome shotgun (WGS) entry which is preliminary data.</text>
</comment>
<dbReference type="Proteomes" id="UP000193689">
    <property type="component" value="Unassembled WGS sequence"/>
</dbReference>
<keyword evidence="2" id="KW-1185">Reference proteome</keyword>
<dbReference type="RefSeq" id="XP_040711258.1">
    <property type="nucleotide sequence ID" value="XM_040856810.1"/>
</dbReference>
<dbReference type="STRING" id="1141098.A0A1Y2DG03"/>
<evidence type="ECO:0000313" key="1">
    <source>
        <dbReference type="EMBL" id="ORY58223.1"/>
    </source>
</evidence>